<feature type="compositionally biased region" description="Basic residues" evidence="10">
    <location>
        <begin position="1"/>
        <end position="17"/>
    </location>
</feature>
<dbReference type="PANTHER" id="PTHR11773">
    <property type="entry name" value="GLYCINE DEHYDROGENASE, DECARBOXYLATING"/>
    <property type="match status" value="1"/>
</dbReference>
<proteinExistence type="inferred from homology"/>
<evidence type="ECO:0000256" key="9">
    <source>
        <dbReference type="PIRSR" id="PIRSR603437-50"/>
    </source>
</evidence>
<dbReference type="EMBL" id="CP032624">
    <property type="protein sequence ID" value="AYG02563.1"/>
    <property type="molecule type" value="Genomic_DNA"/>
</dbReference>
<dbReference type="EC" id="1.4.4.2" evidence="8"/>
<feature type="modified residue" description="N6-(pyridoxal phosphate)lysine" evidence="8 9">
    <location>
        <position position="826"/>
    </location>
</feature>
<dbReference type="GO" id="GO:0004375">
    <property type="term" value="F:glycine dehydrogenase (decarboxylating) activity"/>
    <property type="evidence" value="ECO:0007669"/>
    <property type="project" value="UniProtKB-EC"/>
</dbReference>
<feature type="domain" description="Glycine cleavage system P-protein N-terminal" evidence="11">
    <location>
        <begin position="117"/>
        <end position="535"/>
    </location>
</feature>
<gene>
    <name evidence="8 13" type="primary">gcvP</name>
    <name evidence="13" type="ORF">D7I44_02830</name>
</gene>
<comment type="function">
    <text evidence="2 8">The glycine cleavage system catalyzes the degradation of glycine. The P protein binds the alpha-amino group of glycine through its pyridoxal phosphate cofactor; CO(2) is released and the remaining methylamine moiety is then transferred to the lipoamide cofactor of the H protein.</text>
</comment>
<organism evidence="13 14">
    <name type="scientific">Gryllotalpicola protaetiae</name>
    <dbReference type="NCBI Taxonomy" id="2419771"/>
    <lineage>
        <taxon>Bacteria</taxon>
        <taxon>Bacillati</taxon>
        <taxon>Actinomycetota</taxon>
        <taxon>Actinomycetes</taxon>
        <taxon>Micrococcales</taxon>
        <taxon>Microbacteriaceae</taxon>
        <taxon>Gryllotalpicola</taxon>
    </lineage>
</organism>
<dbReference type="SUPFAM" id="SSF53383">
    <property type="entry name" value="PLP-dependent transferases"/>
    <property type="match status" value="2"/>
</dbReference>
<evidence type="ECO:0000256" key="8">
    <source>
        <dbReference type="HAMAP-Rule" id="MF_00711"/>
    </source>
</evidence>
<comment type="subunit">
    <text evidence="4 8">The glycine cleavage system is composed of four proteins: P, T, L and H.</text>
</comment>
<dbReference type="Gene3D" id="3.40.640.10">
    <property type="entry name" value="Type I PLP-dependent aspartate aminotransferase-like (Major domain)"/>
    <property type="match status" value="2"/>
</dbReference>
<dbReference type="KEGG" id="gry:D7I44_02830"/>
<dbReference type="GO" id="GO:0019464">
    <property type="term" value="P:glycine decarboxylation via glycine cleavage system"/>
    <property type="evidence" value="ECO:0007669"/>
    <property type="project" value="UniProtKB-UniRule"/>
</dbReference>
<dbReference type="FunFam" id="3.40.640.10:FF:000007">
    <property type="entry name" value="glycine dehydrogenase (Decarboxylating), mitochondrial"/>
    <property type="match status" value="1"/>
</dbReference>
<evidence type="ECO:0000256" key="7">
    <source>
        <dbReference type="ARBA" id="ARBA00049026"/>
    </source>
</evidence>
<evidence type="ECO:0000259" key="11">
    <source>
        <dbReference type="Pfam" id="PF02347"/>
    </source>
</evidence>
<evidence type="ECO:0000259" key="12">
    <source>
        <dbReference type="Pfam" id="PF21478"/>
    </source>
</evidence>
<dbReference type="GO" id="GO:0030170">
    <property type="term" value="F:pyridoxal phosphate binding"/>
    <property type="evidence" value="ECO:0007669"/>
    <property type="project" value="TreeGrafter"/>
</dbReference>
<dbReference type="GO" id="GO:0016594">
    <property type="term" value="F:glycine binding"/>
    <property type="evidence" value="ECO:0007669"/>
    <property type="project" value="TreeGrafter"/>
</dbReference>
<accession>A0A387BF73</accession>
<comment type="catalytic activity">
    <reaction evidence="7 8">
        <text>N(6)-[(R)-lipoyl]-L-lysyl-[glycine-cleavage complex H protein] + glycine + H(+) = N(6)-[(R)-S(8)-aminomethyldihydrolipoyl]-L-lysyl-[glycine-cleavage complex H protein] + CO2</text>
        <dbReference type="Rhea" id="RHEA:24304"/>
        <dbReference type="Rhea" id="RHEA-COMP:10494"/>
        <dbReference type="Rhea" id="RHEA-COMP:10495"/>
        <dbReference type="ChEBI" id="CHEBI:15378"/>
        <dbReference type="ChEBI" id="CHEBI:16526"/>
        <dbReference type="ChEBI" id="CHEBI:57305"/>
        <dbReference type="ChEBI" id="CHEBI:83099"/>
        <dbReference type="ChEBI" id="CHEBI:83143"/>
        <dbReference type="EC" id="1.4.4.2"/>
    </reaction>
</comment>
<feature type="domain" description="Glycine cleavage system P-protein N-terminal" evidence="11">
    <location>
        <begin position="598"/>
        <end position="860"/>
    </location>
</feature>
<dbReference type="HAMAP" id="MF_00711">
    <property type="entry name" value="GcvP"/>
    <property type="match status" value="1"/>
</dbReference>
<dbReference type="InterPro" id="IPR020581">
    <property type="entry name" value="GDC_P"/>
</dbReference>
<evidence type="ECO:0000256" key="10">
    <source>
        <dbReference type="SAM" id="MobiDB-lite"/>
    </source>
</evidence>
<dbReference type="InterPro" id="IPR015421">
    <property type="entry name" value="PyrdxlP-dep_Trfase_major"/>
</dbReference>
<dbReference type="Pfam" id="PF21478">
    <property type="entry name" value="GcvP2_C"/>
    <property type="match status" value="1"/>
</dbReference>
<evidence type="ECO:0000313" key="13">
    <source>
        <dbReference type="EMBL" id="AYG02563.1"/>
    </source>
</evidence>
<evidence type="ECO:0000313" key="14">
    <source>
        <dbReference type="Proteomes" id="UP000275069"/>
    </source>
</evidence>
<comment type="cofactor">
    <cofactor evidence="1 8 9">
        <name>pyridoxal 5'-phosphate</name>
        <dbReference type="ChEBI" id="CHEBI:597326"/>
    </cofactor>
</comment>
<evidence type="ECO:0000256" key="4">
    <source>
        <dbReference type="ARBA" id="ARBA00011690"/>
    </source>
</evidence>
<dbReference type="GO" id="GO:0005829">
    <property type="term" value="C:cytosol"/>
    <property type="evidence" value="ECO:0007669"/>
    <property type="project" value="TreeGrafter"/>
</dbReference>
<evidence type="ECO:0000256" key="6">
    <source>
        <dbReference type="ARBA" id="ARBA00023002"/>
    </source>
</evidence>
<dbReference type="AlphaFoldDB" id="A0A387BF73"/>
<feature type="domain" description="Glycine dehydrogenase C-terminal" evidence="12">
    <location>
        <begin position="902"/>
        <end position="1023"/>
    </location>
</feature>
<feature type="compositionally biased region" description="Basic and acidic residues" evidence="10">
    <location>
        <begin position="64"/>
        <end position="77"/>
    </location>
</feature>
<sequence>MGARRRRCRDRRHHRLRPGGAGRRGLRRPSRGGHGGRRSGGRRRDRVDEVGRGAVRPDRRRGRRGEPGCRRQPRSRELRPVWRRLADQGALHAAAGTARRRRLRRADQQVSRGLFADRHIGADAEQTAAMLAAVGYESLDALVRAAVPASIQLPAQTGSSSIPQAASERAALAELRTLAGRNTVNRSLIGQGYYGTLTPAVIQRNVLENPSWYTAYTPYQPEISQGRLEALLNFQQAVCDLTGLDIANASMLDESTAVVEAMLLARRASKSKSSRFLVDADAFPQTYALLAGRAAAVGIELETVRLADADPAGLGEFFGVFVQYPGASGLVWNPASVFTAAHDRGALAIAAADLLAVAIITPPGELGADIAVGSSQRFGVPMGFGGPHAGYMAVRTGLERQLPGRLVGVSQDSAGKPAYRLTLQTREQHIRREKATSNICTAQVLLAVMASMYAVYHGPRGIRAIATRVHATAAAIARDLEARGAQIVTPAYFDTFRVRVADADATVAAAHERGVLVWKVDATTVSVSIDEAVAEDPGAVWELLLDVLAPGAEPGDVIERRGFYGTDGGVTVFAPNSVREFPEALERTSGYLTHPVFNSYHSETAMMRYLKQLADRDYALDRGMIPLGSCTMKLNAATEMAAVTWPEFAQLHPFAPASDVAGYLELIGDLETWLAELTGYDTVSLQPNAGSQGELAGLLAIRGYHDSRGDTQRTVCLIPQSAHGTNAASAVLAGLRVVVVATDEHGNVDLGDLRAKIAANRDDLAALMITYPSTHGVYEHDVVEITDAVHEAGGQVYVDGANLNALLGYAAFGGFGGDVSHLNLHKTFCIPHGGGGPGVGPVAAKAHLAPFLPGHPLAQSNSHVGLPHGGAPVSAAPFGSPSILPISWAYMRMMGLEGLTRATGSAVLAANYVAVRLREHYSVLYAGEGGLVAHECILDVRTLSAETGVSVDDVAKRLVDYGFHAPTMSFPVAGTLMVEPTESEDQGELDRFIDAMIAIEREARLVGDGEWPADDNPLHGAPHTAESAIVGEWAHAYSRELAVYPAGPAQARTKYWPPVGRIDQAWGDRNLFCACPPVEAFA</sequence>
<evidence type="ECO:0000256" key="2">
    <source>
        <dbReference type="ARBA" id="ARBA00003788"/>
    </source>
</evidence>
<feature type="compositionally biased region" description="Basic residues" evidence="10">
    <location>
        <begin position="24"/>
        <end position="44"/>
    </location>
</feature>
<protein>
    <recommendedName>
        <fullName evidence="8">Glycine dehydrogenase (decarboxylating)</fullName>
        <ecNumber evidence="8">1.4.4.2</ecNumber>
    </recommendedName>
    <alternativeName>
        <fullName evidence="8">Glycine cleavage system P-protein</fullName>
    </alternativeName>
    <alternativeName>
        <fullName evidence="8">Glycine decarboxylase</fullName>
    </alternativeName>
    <alternativeName>
        <fullName evidence="8">Glycine dehydrogenase (aminomethyl-transferring)</fullName>
    </alternativeName>
</protein>
<comment type="similarity">
    <text evidence="3 8">Belongs to the GcvP family.</text>
</comment>
<reference evidence="13 14" key="1">
    <citation type="submission" date="2018-09" db="EMBL/GenBank/DDBJ databases">
        <title>Genome sequencing of strain 2DFW10M-5.</title>
        <authorList>
            <person name="Heo J."/>
            <person name="Kim S.-J."/>
            <person name="Kwon S.-W."/>
        </authorList>
    </citation>
    <scope>NUCLEOTIDE SEQUENCE [LARGE SCALE GENOMIC DNA]</scope>
    <source>
        <strain evidence="13 14">2DFW10M-5</strain>
    </source>
</reference>
<evidence type="ECO:0000256" key="1">
    <source>
        <dbReference type="ARBA" id="ARBA00001933"/>
    </source>
</evidence>
<feature type="compositionally biased region" description="Basic and acidic residues" evidence="10">
    <location>
        <begin position="45"/>
        <end position="57"/>
    </location>
</feature>
<dbReference type="InterPro" id="IPR049315">
    <property type="entry name" value="GDC-P_N"/>
</dbReference>
<dbReference type="PANTHER" id="PTHR11773:SF1">
    <property type="entry name" value="GLYCINE DEHYDROGENASE (DECARBOXYLATING), MITOCHONDRIAL"/>
    <property type="match status" value="1"/>
</dbReference>
<dbReference type="Gene3D" id="3.90.1150.10">
    <property type="entry name" value="Aspartate Aminotransferase, domain 1"/>
    <property type="match status" value="2"/>
</dbReference>
<evidence type="ECO:0000256" key="5">
    <source>
        <dbReference type="ARBA" id="ARBA00022898"/>
    </source>
</evidence>
<feature type="region of interest" description="Disordered" evidence="10">
    <location>
        <begin position="1"/>
        <end position="77"/>
    </location>
</feature>
<dbReference type="Proteomes" id="UP000275069">
    <property type="component" value="Chromosome"/>
</dbReference>
<dbReference type="InterPro" id="IPR015422">
    <property type="entry name" value="PyrdxlP-dep_Trfase_small"/>
</dbReference>
<dbReference type="GO" id="GO:0005960">
    <property type="term" value="C:glycine cleavage complex"/>
    <property type="evidence" value="ECO:0007669"/>
    <property type="project" value="TreeGrafter"/>
</dbReference>
<dbReference type="InterPro" id="IPR003437">
    <property type="entry name" value="GcvP"/>
</dbReference>
<evidence type="ECO:0000256" key="3">
    <source>
        <dbReference type="ARBA" id="ARBA00010756"/>
    </source>
</evidence>
<name>A0A387BF73_9MICO</name>
<dbReference type="FunFam" id="3.40.640.10:FF:000005">
    <property type="entry name" value="Glycine dehydrogenase (decarboxylating), mitochondrial"/>
    <property type="match status" value="1"/>
</dbReference>
<keyword evidence="6 8" id="KW-0560">Oxidoreductase</keyword>
<dbReference type="NCBIfam" id="TIGR00461">
    <property type="entry name" value="gcvP"/>
    <property type="match status" value="1"/>
</dbReference>
<dbReference type="OrthoDB" id="9801272at2"/>
<dbReference type="NCBIfam" id="NF003346">
    <property type="entry name" value="PRK04366.1"/>
    <property type="match status" value="1"/>
</dbReference>
<keyword evidence="5 8" id="KW-0663">Pyridoxal phosphate</keyword>
<dbReference type="Pfam" id="PF02347">
    <property type="entry name" value="GDC-P"/>
    <property type="match status" value="2"/>
</dbReference>
<dbReference type="InterPro" id="IPR049316">
    <property type="entry name" value="GDC-P_C"/>
</dbReference>
<keyword evidence="14" id="KW-1185">Reference proteome</keyword>
<dbReference type="InterPro" id="IPR015424">
    <property type="entry name" value="PyrdxlP-dep_Trfase"/>
</dbReference>